<evidence type="ECO:0000313" key="9">
    <source>
        <dbReference type="Proteomes" id="UP000293433"/>
    </source>
</evidence>
<accession>A0A4Q7LC79</accession>
<reference evidence="8 9" key="1">
    <citation type="submission" date="2019-02" db="EMBL/GenBank/DDBJ databases">
        <title>Genomic Encyclopedia of Type Strains, Phase IV (KMG-IV): sequencing the most valuable type-strain genomes for metagenomic binning, comparative biology and taxonomic classification.</title>
        <authorList>
            <person name="Goeker M."/>
        </authorList>
    </citation>
    <scope>NUCLEOTIDE SEQUENCE [LARGE SCALE GENOMIC DNA]</scope>
    <source>
        <strain evidence="8 9">DSM 10617</strain>
    </source>
</reference>
<feature type="region of interest" description="Disordered" evidence="6">
    <location>
        <begin position="168"/>
        <end position="188"/>
    </location>
</feature>
<name>A0A4Q7LC79_9BURK</name>
<dbReference type="GO" id="GO:0008999">
    <property type="term" value="F:protein-N-terminal-alanine acetyltransferase activity"/>
    <property type="evidence" value="ECO:0007669"/>
    <property type="project" value="UniProtKB-UniRule"/>
</dbReference>
<dbReference type="EC" id="2.3.1.266" evidence="5"/>
<dbReference type="GO" id="GO:0005840">
    <property type="term" value="C:ribosome"/>
    <property type="evidence" value="ECO:0007669"/>
    <property type="project" value="UniProtKB-KW"/>
</dbReference>
<sequence>MSARPDPAYLARAPHAPRAMPLVMRPITLDTLDALLAIEVRCYTHPWSRGNFIDALAAGYLAQALQTPAGELVAYMIAMAGVDEWHLLNITVAPEHQGRGHAVRLLHELSRHARATGAECLWLEVRPSNERARAVYARHGYVQVGMRRGYYPACDGQREDALVLRLDIGPDRSDRRPRHDSEGGHGLV</sequence>
<dbReference type="CDD" id="cd04301">
    <property type="entry name" value="NAT_SF"/>
    <property type="match status" value="1"/>
</dbReference>
<keyword evidence="9" id="KW-1185">Reference proteome</keyword>
<evidence type="ECO:0000256" key="5">
    <source>
        <dbReference type="HAMAP-Rule" id="MF_02210"/>
    </source>
</evidence>
<keyword evidence="8" id="KW-0687">Ribonucleoprotein</keyword>
<dbReference type="EMBL" id="SGWV01000013">
    <property type="protein sequence ID" value="RZS46832.1"/>
    <property type="molecule type" value="Genomic_DNA"/>
</dbReference>
<comment type="caution">
    <text evidence="8">The sequence shown here is derived from an EMBL/GenBank/DDBJ whole genome shotgun (WGS) entry which is preliminary data.</text>
</comment>
<keyword evidence="3 5" id="KW-0808">Transferase</keyword>
<keyword evidence="2 5" id="KW-0963">Cytoplasm</keyword>
<comment type="caution">
    <text evidence="5">Lacks conserved residue(s) required for the propagation of feature annotation.</text>
</comment>
<evidence type="ECO:0000256" key="6">
    <source>
        <dbReference type="SAM" id="MobiDB-lite"/>
    </source>
</evidence>
<feature type="binding site" evidence="5">
    <location>
        <position position="129"/>
    </location>
    <ligand>
        <name>acetyl-CoA</name>
        <dbReference type="ChEBI" id="CHEBI:57288"/>
    </ligand>
</feature>
<dbReference type="SUPFAM" id="SSF55729">
    <property type="entry name" value="Acyl-CoA N-acyltransferases (Nat)"/>
    <property type="match status" value="1"/>
</dbReference>
<comment type="subcellular location">
    <subcellularLocation>
        <location evidence="5">Cytoplasm</location>
    </subcellularLocation>
</comment>
<dbReference type="PANTHER" id="PTHR43420">
    <property type="entry name" value="ACETYLTRANSFERASE"/>
    <property type="match status" value="1"/>
</dbReference>
<feature type="active site" description="Proton acceptor" evidence="5">
    <location>
        <position position="124"/>
    </location>
</feature>
<dbReference type="NCBIfam" id="TIGR01575">
    <property type="entry name" value="rimI"/>
    <property type="match status" value="1"/>
</dbReference>
<keyword evidence="8" id="KW-0689">Ribosomal protein</keyword>
<protein>
    <recommendedName>
        <fullName evidence="5">[Ribosomal protein bS18]-alanine N-acetyltransferase</fullName>
        <ecNumber evidence="5">2.3.1.266</ecNumber>
    </recommendedName>
</protein>
<gene>
    <name evidence="5" type="primary">rimI</name>
    <name evidence="8" type="ORF">EV685_3863</name>
</gene>
<feature type="domain" description="N-acetyltransferase" evidence="7">
    <location>
        <begin position="22"/>
        <end position="169"/>
    </location>
</feature>
<evidence type="ECO:0000256" key="1">
    <source>
        <dbReference type="ARBA" id="ARBA00005395"/>
    </source>
</evidence>
<dbReference type="OrthoDB" id="9796919at2"/>
<comment type="catalytic activity">
    <reaction evidence="5">
        <text>N-terminal L-alanyl-[ribosomal protein bS18] + acetyl-CoA = N-terminal N(alpha)-acetyl-L-alanyl-[ribosomal protein bS18] + CoA + H(+)</text>
        <dbReference type="Rhea" id="RHEA:43756"/>
        <dbReference type="Rhea" id="RHEA-COMP:10676"/>
        <dbReference type="Rhea" id="RHEA-COMP:10677"/>
        <dbReference type="ChEBI" id="CHEBI:15378"/>
        <dbReference type="ChEBI" id="CHEBI:57287"/>
        <dbReference type="ChEBI" id="CHEBI:57288"/>
        <dbReference type="ChEBI" id="CHEBI:64718"/>
        <dbReference type="ChEBI" id="CHEBI:83683"/>
        <dbReference type="EC" id="2.3.1.266"/>
    </reaction>
</comment>
<feature type="active site" description="Proton donor" evidence="5">
    <location>
        <position position="136"/>
    </location>
</feature>
<evidence type="ECO:0000259" key="7">
    <source>
        <dbReference type="PROSITE" id="PS51186"/>
    </source>
</evidence>
<organism evidence="8 9">
    <name type="scientific">Sphaerotilus mobilis</name>
    <dbReference type="NCBI Taxonomy" id="47994"/>
    <lineage>
        <taxon>Bacteria</taxon>
        <taxon>Pseudomonadati</taxon>
        <taxon>Pseudomonadota</taxon>
        <taxon>Betaproteobacteria</taxon>
        <taxon>Burkholderiales</taxon>
        <taxon>Sphaerotilaceae</taxon>
        <taxon>Sphaerotilus</taxon>
    </lineage>
</organism>
<dbReference type="PROSITE" id="PS51186">
    <property type="entry name" value="GNAT"/>
    <property type="match status" value="1"/>
</dbReference>
<dbReference type="HAMAP" id="MF_02210">
    <property type="entry name" value="RimI"/>
    <property type="match status" value="1"/>
</dbReference>
<dbReference type="RefSeq" id="WP_130483682.1">
    <property type="nucleotide sequence ID" value="NZ_SGWV01000013.1"/>
</dbReference>
<comment type="function">
    <text evidence="5">Acetylates the N-terminal alanine of ribosomal protein bS18.</text>
</comment>
<evidence type="ECO:0000256" key="3">
    <source>
        <dbReference type="ARBA" id="ARBA00022679"/>
    </source>
</evidence>
<keyword evidence="4 5" id="KW-0012">Acyltransferase</keyword>
<proteinExistence type="inferred from homology"/>
<dbReference type="InterPro" id="IPR043690">
    <property type="entry name" value="RimI"/>
</dbReference>
<evidence type="ECO:0000313" key="8">
    <source>
        <dbReference type="EMBL" id="RZS46832.1"/>
    </source>
</evidence>
<dbReference type="InterPro" id="IPR006464">
    <property type="entry name" value="AcTrfase_RimI/Ard1"/>
</dbReference>
<dbReference type="Gene3D" id="3.40.630.30">
    <property type="match status" value="1"/>
</dbReference>
<dbReference type="PANTHER" id="PTHR43420:SF44">
    <property type="entry name" value="ACETYLTRANSFERASE YPEA"/>
    <property type="match status" value="1"/>
</dbReference>
<dbReference type="AlphaFoldDB" id="A0A4Q7LC79"/>
<dbReference type="Pfam" id="PF00583">
    <property type="entry name" value="Acetyltransf_1"/>
    <property type="match status" value="1"/>
</dbReference>
<dbReference type="InterPro" id="IPR016181">
    <property type="entry name" value="Acyl_CoA_acyltransferase"/>
</dbReference>
<comment type="similarity">
    <text evidence="1 5">Belongs to the acetyltransferase family. RimI subfamily.</text>
</comment>
<dbReference type="Proteomes" id="UP000293433">
    <property type="component" value="Unassembled WGS sequence"/>
</dbReference>
<evidence type="ECO:0000256" key="4">
    <source>
        <dbReference type="ARBA" id="ARBA00023315"/>
    </source>
</evidence>
<dbReference type="InterPro" id="IPR050680">
    <property type="entry name" value="YpeA/RimI_acetyltransf"/>
</dbReference>
<dbReference type="GO" id="GO:0005737">
    <property type="term" value="C:cytoplasm"/>
    <property type="evidence" value="ECO:0007669"/>
    <property type="project" value="UniProtKB-SubCell"/>
</dbReference>
<dbReference type="InterPro" id="IPR000182">
    <property type="entry name" value="GNAT_dom"/>
</dbReference>
<evidence type="ECO:0000256" key="2">
    <source>
        <dbReference type="ARBA" id="ARBA00022490"/>
    </source>
</evidence>